<protein>
    <recommendedName>
        <fullName evidence="1">B30.2/SPRY domain-containing protein</fullName>
    </recommendedName>
</protein>
<dbReference type="CDD" id="cd13733">
    <property type="entry name" value="SPRY_PRY_C-I_1"/>
    <property type="match status" value="1"/>
</dbReference>
<name>A0AAY4CKX5_9TELE</name>
<proteinExistence type="predicted"/>
<dbReference type="Pfam" id="PF00622">
    <property type="entry name" value="SPRY"/>
    <property type="match status" value="1"/>
</dbReference>
<dbReference type="InterPro" id="IPR001870">
    <property type="entry name" value="B30.2/SPRY"/>
</dbReference>
<dbReference type="Gene3D" id="2.60.120.920">
    <property type="match status" value="1"/>
</dbReference>
<dbReference type="SMART" id="SM00449">
    <property type="entry name" value="SPRY"/>
    <property type="match status" value="1"/>
</dbReference>
<dbReference type="GeneTree" id="ENSGT00940000163587"/>
<dbReference type="InterPro" id="IPR003877">
    <property type="entry name" value="SPRY_dom"/>
</dbReference>
<dbReference type="PROSITE" id="PS50188">
    <property type="entry name" value="B302_SPRY"/>
    <property type="match status" value="1"/>
</dbReference>
<dbReference type="InterPro" id="IPR050143">
    <property type="entry name" value="TRIM/RBCC"/>
</dbReference>
<dbReference type="PANTHER" id="PTHR24103">
    <property type="entry name" value="E3 UBIQUITIN-PROTEIN LIGASE TRIM"/>
    <property type="match status" value="1"/>
</dbReference>
<dbReference type="InterPro" id="IPR013320">
    <property type="entry name" value="ConA-like_dom_sf"/>
</dbReference>
<dbReference type="PRINTS" id="PR01407">
    <property type="entry name" value="BUTYPHLNCDUF"/>
</dbReference>
<reference evidence="2" key="2">
    <citation type="submission" date="2025-08" db="UniProtKB">
        <authorList>
            <consortium name="Ensembl"/>
        </authorList>
    </citation>
    <scope>IDENTIFICATION</scope>
</reference>
<gene>
    <name evidence="2" type="primary">zgc:194990</name>
</gene>
<dbReference type="AlphaFoldDB" id="A0AAY4CKX5"/>
<dbReference type="InterPro" id="IPR003879">
    <property type="entry name" value="Butyrophylin_SPRY"/>
</dbReference>
<dbReference type="SMART" id="SM00589">
    <property type="entry name" value="PRY"/>
    <property type="match status" value="1"/>
</dbReference>
<evidence type="ECO:0000259" key="1">
    <source>
        <dbReference type="PROSITE" id="PS50188"/>
    </source>
</evidence>
<dbReference type="InterPro" id="IPR006574">
    <property type="entry name" value="PRY"/>
</dbReference>
<dbReference type="Pfam" id="PF13765">
    <property type="entry name" value="PRY"/>
    <property type="match status" value="1"/>
</dbReference>
<evidence type="ECO:0000313" key="3">
    <source>
        <dbReference type="Proteomes" id="UP000694580"/>
    </source>
</evidence>
<accession>A0AAY4CKX5</accession>
<evidence type="ECO:0000313" key="2">
    <source>
        <dbReference type="Ensembl" id="ENSDCDP00010033294.1"/>
    </source>
</evidence>
<organism evidence="2 3">
    <name type="scientific">Denticeps clupeoides</name>
    <name type="common">denticle herring</name>
    <dbReference type="NCBI Taxonomy" id="299321"/>
    <lineage>
        <taxon>Eukaryota</taxon>
        <taxon>Metazoa</taxon>
        <taxon>Chordata</taxon>
        <taxon>Craniata</taxon>
        <taxon>Vertebrata</taxon>
        <taxon>Euteleostomi</taxon>
        <taxon>Actinopterygii</taxon>
        <taxon>Neopterygii</taxon>
        <taxon>Teleostei</taxon>
        <taxon>Clupei</taxon>
        <taxon>Clupeiformes</taxon>
        <taxon>Denticipitoidei</taxon>
        <taxon>Denticipitidae</taxon>
        <taxon>Denticeps</taxon>
    </lineage>
</organism>
<sequence>MMEKTLVFLRTKLTYTQGTRKKVKTIKREPLVESQIFIMELARELNKLFKKSDVLVHIWSCEDVWPPQLCREFIMDWAAVIEDKEKTLLIDYTPEKQDWRGHLLGMLEQGGEHDMGPYKRFIMDWVRQQKARHQNGIWPGEGLLMILDDLEFQWKRGRLPSLQSTMELLILAALEENHNKDAIHKMWLVQKQRNQKIEHGRCVAEEVNIDRETANPYLVISEDNKKMRCGFEKREVPNSRQRFDSWWCALGSEGFAAGRHYWEVEVGDRDWRLGVATESALRSGYRPLSMQAGYLTLRLERGAELKALTVPCTHLTQSPAPRKVGVYLDYDEGQLSFYDAERRAHIYTYAESFTEKLYPVFGTVEVVRDMAIRPAGLRERCFCRGPCLWS</sequence>
<reference evidence="2 3" key="1">
    <citation type="submission" date="2020-06" db="EMBL/GenBank/DDBJ databases">
        <authorList>
            <consortium name="Wellcome Sanger Institute Data Sharing"/>
        </authorList>
    </citation>
    <scope>NUCLEOTIDE SEQUENCE [LARGE SCALE GENOMIC DNA]</scope>
</reference>
<dbReference type="Proteomes" id="UP000694580">
    <property type="component" value="Chromosome 2"/>
</dbReference>
<dbReference type="SUPFAM" id="SSF49899">
    <property type="entry name" value="Concanavalin A-like lectins/glucanases"/>
    <property type="match status" value="1"/>
</dbReference>
<keyword evidence="3" id="KW-1185">Reference proteome</keyword>
<feature type="domain" description="B30.2/SPRY" evidence="1">
    <location>
        <begin position="187"/>
        <end position="379"/>
    </location>
</feature>
<dbReference type="InterPro" id="IPR043136">
    <property type="entry name" value="B30.2/SPRY_sf"/>
</dbReference>
<reference evidence="2" key="3">
    <citation type="submission" date="2025-09" db="UniProtKB">
        <authorList>
            <consortium name="Ensembl"/>
        </authorList>
    </citation>
    <scope>IDENTIFICATION</scope>
</reference>
<dbReference type="Ensembl" id="ENSDCDT00010041302.1">
    <property type="protein sequence ID" value="ENSDCDP00010033294.1"/>
    <property type="gene ID" value="ENSDCDG00010021271.1"/>
</dbReference>